<keyword evidence="2" id="KW-1185">Reference proteome</keyword>
<reference evidence="2" key="1">
    <citation type="submission" date="2017-08" db="EMBL/GenBank/DDBJ databases">
        <authorList>
            <person name="Varghese N."/>
            <person name="Submissions S."/>
        </authorList>
    </citation>
    <scope>NUCLEOTIDE SEQUENCE [LARGE SCALE GENOMIC DNA]</scope>
    <source>
        <strain evidence="2">JA276</strain>
    </source>
</reference>
<organism evidence="1 2">
    <name type="scientific">Rhodobacter maris</name>
    <dbReference type="NCBI Taxonomy" id="446682"/>
    <lineage>
        <taxon>Bacteria</taxon>
        <taxon>Pseudomonadati</taxon>
        <taxon>Pseudomonadota</taxon>
        <taxon>Alphaproteobacteria</taxon>
        <taxon>Rhodobacterales</taxon>
        <taxon>Rhodobacter group</taxon>
        <taxon>Rhodobacter</taxon>
    </lineage>
</organism>
<dbReference type="Proteomes" id="UP000219111">
    <property type="component" value="Unassembled WGS sequence"/>
</dbReference>
<evidence type="ECO:0000313" key="1">
    <source>
        <dbReference type="EMBL" id="SOC08226.1"/>
    </source>
</evidence>
<dbReference type="EMBL" id="OBMT01000006">
    <property type="protein sequence ID" value="SOC08226.1"/>
    <property type="molecule type" value="Genomic_DNA"/>
</dbReference>
<dbReference type="AlphaFoldDB" id="A0A285SK43"/>
<dbReference type="RefSeq" id="WP_097070120.1">
    <property type="nucleotide sequence ID" value="NZ_OBMT01000006.1"/>
</dbReference>
<evidence type="ECO:0000313" key="2">
    <source>
        <dbReference type="Proteomes" id="UP000219111"/>
    </source>
</evidence>
<dbReference type="InterPro" id="IPR046722">
    <property type="entry name" value="DUF6614"/>
</dbReference>
<name>A0A285SK43_9RHOB</name>
<sequence>MNLYHCMIELKSDAKALAFAASVEQWMGELKALDLIGGWRLLRRKMGLASDLHEAFLLEIELEDLAALETTFRAIAKLSESEMRHYELMHGMIASYTVGVYRPFPDPERRERVALI</sequence>
<protein>
    <submittedName>
        <fullName evidence="1">Uncharacterized protein</fullName>
    </submittedName>
</protein>
<gene>
    <name evidence="1" type="ORF">SAMN05877831_106173</name>
</gene>
<dbReference type="Pfam" id="PF20319">
    <property type="entry name" value="DUF6614"/>
    <property type="match status" value="1"/>
</dbReference>
<dbReference type="OrthoDB" id="7359918at2"/>
<accession>A0A285SK43</accession>
<proteinExistence type="predicted"/>